<dbReference type="EMBL" id="CP110424">
    <property type="protein sequence ID" value="WAQ83656.1"/>
    <property type="molecule type" value="Genomic_DNA"/>
</dbReference>
<evidence type="ECO:0000313" key="2">
    <source>
        <dbReference type="EMBL" id="WAQ83656.1"/>
    </source>
</evidence>
<evidence type="ECO:0000313" key="3">
    <source>
        <dbReference type="Proteomes" id="UP001164743"/>
    </source>
</evidence>
<accession>A0ABY7CEM4</accession>
<keyword evidence="3" id="KW-1185">Reference proteome</keyword>
<feature type="region of interest" description="Disordered" evidence="1">
    <location>
        <begin position="89"/>
        <end position="132"/>
    </location>
</feature>
<organism evidence="2 3">
    <name type="scientific">Puccinia triticina</name>
    <dbReference type="NCBI Taxonomy" id="208348"/>
    <lineage>
        <taxon>Eukaryota</taxon>
        <taxon>Fungi</taxon>
        <taxon>Dikarya</taxon>
        <taxon>Basidiomycota</taxon>
        <taxon>Pucciniomycotina</taxon>
        <taxon>Pucciniomycetes</taxon>
        <taxon>Pucciniales</taxon>
        <taxon>Pucciniaceae</taxon>
        <taxon>Puccinia</taxon>
    </lineage>
</organism>
<evidence type="ECO:0000256" key="1">
    <source>
        <dbReference type="SAM" id="MobiDB-lite"/>
    </source>
</evidence>
<gene>
    <name evidence="2" type="ORF">PtA15_4A104</name>
</gene>
<protein>
    <submittedName>
        <fullName evidence="2">Uncharacterized protein</fullName>
    </submittedName>
</protein>
<dbReference type="GeneID" id="77808849"/>
<proteinExistence type="predicted"/>
<dbReference type="Proteomes" id="UP001164743">
    <property type="component" value="Chromosome 4A"/>
</dbReference>
<dbReference type="RefSeq" id="XP_053019211.1">
    <property type="nucleotide sequence ID" value="XM_053167954.1"/>
</dbReference>
<name>A0ABY7CEM4_9BASI</name>
<sequence length="325" mass="36117">MDGRRRIDEVLQVLTDWVHTHYLMGHIQVADGYKRQTTNRFQSIAKAKAEGYTPAIMDLLGILVHKFDNDPKPDTRTWVSNGLVRREFSQGDSSGAGSLGAPDDRPAKKSRPNDPYTLQDNRAPTQAADDNKPLWTAEDFARFLAESLAKKPRSCPPLPTPPPANGLSLTEDEVRRHLENLAASVSLALKGANDILKFVKNQRQITAKSSPEWMWWFKEACEGILGQVLHGCPNAPTPRKVEFPGISVVQCLPRDEVDSLTAQLQKAGIKALVTAQGLMAHKDHKYTILANINTGAMEMLQIDCWGMFGSVENMCPGLVVRKQRR</sequence>
<reference evidence="2" key="1">
    <citation type="submission" date="2022-10" db="EMBL/GenBank/DDBJ databases">
        <title>Puccinia triticina Genome sequencing and assembly.</title>
        <authorList>
            <person name="Li C."/>
        </authorList>
    </citation>
    <scope>NUCLEOTIDE SEQUENCE</scope>
    <source>
        <strain evidence="2">Pt15</strain>
    </source>
</reference>